<evidence type="ECO:0000313" key="3">
    <source>
        <dbReference type="EMBL" id="EPX65064.1"/>
    </source>
</evidence>
<feature type="transmembrane region" description="Helical" evidence="2">
    <location>
        <begin position="171"/>
        <end position="189"/>
    </location>
</feature>
<comment type="caution">
    <text evidence="3">The sequence shown here is derived from an EMBL/GenBank/DDBJ whole genome shotgun (WGS) entry which is preliminary data.</text>
</comment>
<feature type="transmembrane region" description="Helical" evidence="2">
    <location>
        <begin position="89"/>
        <end position="109"/>
    </location>
</feature>
<evidence type="ECO:0000256" key="1">
    <source>
        <dbReference type="SAM" id="MobiDB-lite"/>
    </source>
</evidence>
<dbReference type="RefSeq" id="WP_002623127.1">
    <property type="nucleotide sequence ID" value="NZ_ANAH02000001.1"/>
</dbReference>
<feature type="region of interest" description="Disordered" evidence="1">
    <location>
        <begin position="330"/>
        <end position="349"/>
    </location>
</feature>
<dbReference type="Proteomes" id="UP000011682">
    <property type="component" value="Unassembled WGS sequence"/>
</dbReference>
<gene>
    <name evidence="3" type="ORF">D187_000489</name>
</gene>
<accession>S9QUR6</accession>
<feature type="transmembrane region" description="Helical" evidence="2">
    <location>
        <begin position="139"/>
        <end position="159"/>
    </location>
</feature>
<feature type="transmembrane region" description="Helical" evidence="2">
    <location>
        <begin position="115"/>
        <end position="132"/>
    </location>
</feature>
<evidence type="ECO:0000313" key="4">
    <source>
        <dbReference type="Proteomes" id="UP000011682"/>
    </source>
</evidence>
<dbReference type="InterPro" id="IPR032713">
    <property type="entry name" value="EmrE"/>
</dbReference>
<keyword evidence="4" id="KW-1185">Reference proteome</keyword>
<dbReference type="AlphaFoldDB" id="S9QUR6"/>
<proteinExistence type="predicted"/>
<feature type="transmembrane region" description="Helical" evidence="2">
    <location>
        <begin position="246"/>
        <end position="265"/>
    </location>
</feature>
<name>S9QUR6_CYSF2</name>
<feature type="transmembrane region" description="Helical" evidence="2">
    <location>
        <begin position="20"/>
        <end position="37"/>
    </location>
</feature>
<dbReference type="EMBL" id="ANAH02000001">
    <property type="protein sequence ID" value="EPX65064.1"/>
    <property type="molecule type" value="Genomic_DNA"/>
</dbReference>
<sequence length="349" mass="36621">MENERVSRGRRIHGPGLGRLVAWGVLASAFFSLSFVLNRSMSLSGGHWFWSASLRYAAMLLILGGWVGMRRGRDGLMEVARVFRSRPGFWLLSGGVGFGVFYAGICFAADHTPGWVLATTWQSTLLASPLVLRAFGLRVPLRGVFFIALVLVGISLVNLQQWRGGLSTRELVLGVVPVLVAAFAYPFGNQMLNAARHGTSTRIAPIHSPALADAASCVLLLVLGSVPFWCGLALVTRPPAPTSSQVLQTLIVALSSGVIATPLFLRARTAASDAYSIAAVDATQAGEVVFALLGEVLLLGAPLPEAGALAGLLLVISGLIGFTLGGPAGADVEPSPSEQERANASPPSE</sequence>
<evidence type="ECO:0000256" key="2">
    <source>
        <dbReference type="SAM" id="Phobius"/>
    </source>
</evidence>
<keyword evidence="2" id="KW-0472">Membrane</keyword>
<feature type="transmembrane region" description="Helical" evidence="2">
    <location>
        <begin position="49"/>
        <end position="68"/>
    </location>
</feature>
<reference evidence="3" key="1">
    <citation type="submission" date="2013-05" db="EMBL/GenBank/DDBJ databases">
        <title>Genome assembly of Cystobacter fuscus DSM 2262.</title>
        <authorList>
            <person name="Sharma G."/>
            <person name="Khatri I."/>
            <person name="Kaur C."/>
            <person name="Mayilraj S."/>
            <person name="Subramanian S."/>
        </authorList>
    </citation>
    <scope>NUCLEOTIDE SEQUENCE [LARGE SCALE GENOMIC DNA]</scope>
    <source>
        <strain evidence="3">DSM 2262</strain>
    </source>
</reference>
<keyword evidence="2" id="KW-0812">Transmembrane</keyword>
<organism evidence="3 4">
    <name type="scientific">Cystobacter fuscus (strain ATCC 25194 / DSM 2262 / NBRC 100088 / M29)</name>
    <dbReference type="NCBI Taxonomy" id="1242864"/>
    <lineage>
        <taxon>Bacteria</taxon>
        <taxon>Pseudomonadati</taxon>
        <taxon>Myxococcota</taxon>
        <taxon>Myxococcia</taxon>
        <taxon>Myxococcales</taxon>
        <taxon>Cystobacterineae</taxon>
        <taxon>Archangiaceae</taxon>
        <taxon>Cystobacter</taxon>
    </lineage>
</organism>
<dbReference type="Pfam" id="PF13536">
    <property type="entry name" value="EmrE"/>
    <property type="match status" value="1"/>
</dbReference>
<feature type="transmembrane region" description="Helical" evidence="2">
    <location>
        <begin position="210"/>
        <end position="234"/>
    </location>
</feature>
<keyword evidence="2" id="KW-1133">Transmembrane helix</keyword>
<dbReference type="eggNOG" id="COG0697">
    <property type="taxonomic scope" value="Bacteria"/>
</dbReference>
<protein>
    <submittedName>
        <fullName evidence="3">Membrane protein</fullName>
    </submittedName>
</protein>